<keyword evidence="9" id="KW-1185">Reference proteome</keyword>
<dbReference type="SMART" id="SM00091">
    <property type="entry name" value="PAS"/>
    <property type="match status" value="1"/>
</dbReference>
<evidence type="ECO:0000256" key="2">
    <source>
        <dbReference type="ARBA" id="ARBA00012438"/>
    </source>
</evidence>
<dbReference type="PRINTS" id="PR00344">
    <property type="entry name" value="BCTRLSENSOR"/>
</dbReference>
<dbReference type="GO" id="GO:0005886">
    <property type="term" value="C:plasma membrane"/>
    <property type="evidence" value="ECO:0007669"/>
    <property type="project" value="TreeGrafter"/>
</dbReference>
<reference evidence="8" key="2">
    <citation type="submission" date="2005-06" db="EMBL/GenBank/DDBJ databases">
        <title>Sequencing of the draft genome and assembly of Crocosphaera watsonii WH 8501.</title>
        <authorList>
            <consortium name="US DOE Joint Genome Institute (JGI-PGF)"/>
            <person name="Copeland A."/>
            <person name="Lucas S."/>
            <person name="Lapidus A."/>
            <person name="Barry K."/>
            <person name="Detter C."/>
            <person name="Glavina T."/>
            <person name="Hammon N."/>
            <person name="Israni S."/>
            <person name="Pitluck S."/>
            <person name="Richardson P."/>
        </authorList>
    </citation>
    <scope>NUCLEOTIDE SEQUENCE [LARGE SCALE GENOMIC DNA]</scope>
    <source>
        <strain evidence="8">WH 8501</strain>
    </source>
</reference>
<dbReference type="AlphaFoldDB" id="Q4C8T7"/>
<proteinExistence type="predicted"/>
<dbReference type="CDD" id="cd00075">
    <property type="entry name" value="HATPase"/>
    <property type="match status" value="1"/>
</dbReference>
<accession>Q4C8T7</accession>
<reference evidence="8" key="3">
    <citation type="submission" date="2016-12" db="EMBL/GenBank/DDBJ databases">
        <title>Annotation of the draft genome assembly of Crocosphaera watsonii WH 8501.</title>
        <authorList>
            <consortium name="US DOE Joint Genome Institute (JGI-ORNL)"/>
            <person name="Larimer F."/>
            <person name="Land M."/>
        </authorList>
    </citation>
    <scope>NUCLEOTIDE SEQUENCE</scope>
    <source>
        <strain evidence="8">WH 8501</strain>
    </source>
</reference>
<evidence type="ECO:0000259" key="7">
    <source>
        <dbReference type="PROSITE" id="PS50109"/>
    </source>
</evidence>
<keyword evidence="5 8" id="KW-0418">Kinase</keyword>
<dbReference type="InterPro" id="IPR000014">
    <property type="entry name" value="PAS"/>
</dbReference>
<dbReference type="PROSITE" id="PS50109">
    <property type="entry name" value="HIS_KIN"/>
    <property type="match status" value="1"/>
</dbReference>
<dbReference type="InterPro" id="IPR003661">
    <property type="entry name" value="HisK_dim/P_dom"/>
</dbReference>
<dbReference type="EC" id="2.7.13.3" evidence="2"/>
<evidence type="ECO:0000256" key="4">
    <source>
        <dbReference type="ARBA" id="ARBA00022679"/>
    </source>
</evidence>
<dbReference type="EMBL" id="AADV02000002">
    <property type="protein sequence ID" value="EAM52184.1"/>
    <property type="molecule type" value="Genomic_DNA"/>
</dbReference>
<reference evidence="8" key="1">
    <citation type="submission" date="2004-02" db="EMBL/GenBank/DDBJ databases">
        <authorList>
            <consortium name="DOE Joint Genome Institute"/>
        </authorList>
    </citation>
    <scope>NUCLEOTIDE SEQUENCE [LARGE SCALE GENOMIC DNA]</scope>
    <source>
        <strain evidence="8">WH 8501</strain>
    </source>
</reference>
<dbReference type="InterPro" id="IPR003594">
    <property type="entry name" value="HATPase_dom"/>
</dbReference>
<comment type="caution">
    <text evidence="8">The sequence shown here is derived from an EMBL/GenBank/DDBJ whole genome shotgun (WGS) entry which is preliminary data.</text>
</comment>
<organism evidence="8 9">
    <name type="scientific">Crocosphaera watsonii WH 8501</name>
    <dbReference type="NCBI Taxonomy" id="165597"/>
    <lineage>
        <taxon>Bacteria</taxon>
        <taxon>Bacillati</taxon>
        <taxon>Cyanobacteriota</taxon>
        <taxon>Cyanophyceae</taxon>
        <taxon>Oscillatoriophycideae</taxon>
        <taxon>Chroococcales</taxon>
        <taxon>Aphanothecaceae</taxon>
        <taxon>Crocosphaera</taxon>
    </lineage>
</organism>
<keyword evidence="4" id="KW-0808">Transferase</keyword>
<dbReference type="FunFam" id="3.30.565.10:FF:000006">
    <property type="entry name" value="Sensor histidine kinase WalK"/>
    <property type="match status" value="1"/>
</dbReference>
<dbReference type="GO" id="GO:0004721">
    <property type="term" value="F:phosphoprotein phosphatase activity"/>
    <property type="evidence" value="ECO:0007669"/>
    <property type="project" value="TreeGrafter"/>
</dbReference>
<dbReference type="Proteomes" id="UP000003922">
    <property type="component" value="Unassembled WGS sequence"/>
</dbReference>
<dbReference type="RefSeq" id="WP_007303839.1">
    <property type="nucleotide sequence ID" value="NZ_AADV02000002.1"/>
</dbReference>
<name>Q4C8T7_CROWT</name>
<dbReference type="InterPro" id="IPR036097">
    <property type="entry name" value="HisK_dim/P_sf"/>
</dbReference>
<dbReference type="SUPFAM" id="SSF47384">
    <property type="entry name" value="Homodimeric domain of signal transducing histidine kinase"/>
    <property type="match status" value="1"/>
</dbReference>
<evidence type="ECO:0000256" key="3">
    <source>
        <dbReference type="ARBA" id="ARBA00022553"/>
    </source>
</evidence>
<feature type="domain" description="Histidine kinase" evidence="7">
    <location>
        <begin position="194"/>
        <end position="419"/>
    </location>
</feature>
<evidence type="ECO:0000256" key="6">
    <source>
        <dbReference type="ARBA" id="ARBA00023012"/>
    </source>
</evidence>
<dbReference type="SUPFAM" id="SSF55874">
    <property type="entry name" value="ATPase domain of HSP90 chaperone/DNA topoisomerase II/histidine kinase"/>
    <property type="match status" value="1"/>
</dbReference>
<dbReference type="GO" id="GO:0016036">
    <property type="term" value="P:cellular response to phosphate starvation"/>
    <property type="evidence" value="ECO:0007669"/>
    <property type="project" value="TreeGrafter"/>
</dbReference>
<gene>
    <name evidence="8" type="ORF">CwatDRAFT_5910</name>
</gene>
<dbReference type="KEGG" id="cwa:CwatDRAFT_5910"/>
<dbReference type="InterPro" id="IPR050351">
    <property type="entry name" value="BphY/WalK/GraS-like"/>
</dbReference>
<keyword evidence="8" id="KW-0067">ATP-binding</keyword>
<dbReference type="InterPro" id="IPR004358">
    <property type="entry name" value="Sig_transdc_His_kin-like_C"/>
</dbReference>
<evidence type="ECO:0000313" key="9">
    <source>
        <dbReference type="Proteomes" id="UP000003922"/>
    </source>
</evidence>
<evidence type="ECO:0000313" key="8">
    <source>
        <dbReference type="EMBL" id="EAM52184.1"/>
    </source>
</evidence>
<dbReference type="GO" id="GO:0005524">
    <property type="term" value="F:ATP binding"/>
    <property type="evidence" value="ECO:0007669"/>
    <property type="project" value="UniProtKB-KW"/>
</dbReference>
<dbReference type="GO" id="GO:0000155">
    <property type="term" value="F:phosphorelay sensor kinase activity"/>
    <property type="evidence" value="ECO:0007669"/>
    <property type="project" value="InterPro"/>
</dbReference>
<comment type="catalytic activity">
    <reaction evidence="1">
        <text>ATP + protein L-histidine = ADP + protein N-phospho-L-histidine.</text>
        <dbReference type="EC" id="2.7.13.3"/>
    </reaction>
</comment>
<evidence type="ECO:0000256" key="5">
    <source>
        <dbReference type="ARBA" id="ARBA00022777"/>
    </source>
</evidence>
<keyword evidence="8" id="KW-0547">Nucleotide-binding</keyword>
<protein>
    <recommendedName>
        <fullName evidence="2">histidine kinase</fullName>
        <ecNumber evidence="2">2.7.13.3</ecNumber>
    </recommendedName>
</protein>
<dbReference type="SMART" id="SM00388">
    <property type="entry name" value="HisKA"/>
    <property type="match status" value="1"/>
</dbReference>
<dbReference type="InterPro" id="IPR036890">
    <property type="entry name" value="HATPase_C_sf"/>
</dbReference>
<dbReference type="PANTHER" id="PTHR45453:SF1">
    <property type="entry name" value="PHOSPHATE REGULON SENSOR PROTEIN PHOR"/>
    <property type="match status" value="1"/>
</dbReference>
<keyword evidence="6" id="KW-0902">Two-component regulatory system</keyword>
<dbReference type="Gene3D" id="1.10.287.130">
    <property type="match status" value="1"/>
</dbReference>
<keyword evidence="3" id="KW-0597">Phosphoprotein</keyword>
<dbReference type="SMART" id="SM00387">
    <property type="entry name" value="HATPase_c"/>
    <property type="match status" value="1"/>
</dbReference>
<dbReference type="InterPro" id="IPR005467">
    <property type="entry name" value="His_kinase_dom"/>
</dbReference>
<dbReference type="Pfam" id="PF02518">
    <property type="entry name" value="HATPase_c"/>
    <property type="match status" value="1"/>
</dbReference>
<dbReference type="PANTHER" id="PTHR45453">
    <property type="entry name" value="PHOSPHATE REGULON SENSOR PROTEIN PHOR"/>
    <property type="match status" value="1"/>
</dbReference>
<sequence>MMILIWSRYHLKAQLKNVLTFCPDTQDLLGALPVITLIKREIGYIKEQYHKQQQELALKQEILEIAPIAYLRVDQENQLLWCNQQAQHLLQIDRWQPGQVRLLLELVRSYELDQLIEQTRQTQSLQVNEWTFYPTNYVPEGHQNQNYPKNNLNSSSVALKGFAYPLPQGQVVVYLHNQQPLVELSRSRDRALSDLTHELRTPLTSISLISEWLERRLADPEGRRAKQMGQETQRLINLVEDWLELSQIQDNPYQNLRLELLELNDILLVAWEVVEPLAQEKQINLRISGAKTLQFSGDRSRLIQVFINLLDNSIKHSPNNSEILVNLRDNQDEQTREISILDQGTGFLDKDLPHIFNRLYRGDTSRTRQGVDDQSVRSGSGLGLAIVQEIIEAHGGTITAKNHPDTGGAWIEIMLTKTP</sequence>
<dbReference type="Gene3D" id="3.30.565.10">
    <property type="entry name" value="Histidine kinase-like ATPase, C-terminal domain"/>
    <property type="match status" value="1"/>
</dbReference>
<dbReference type="GeneID" id="88768556"/>
<dbReference type="Pfam" id="PF00512">
    <property type="entry name" value="HisKA"/>
    <property type="match status" value="1"/>
</dbReference>
<dbReference type="CDD" id="cd00082">
    <property type="entry name" value="HisKA"/>
    <property type="match status" value="1"/>
</dbReference>
<evidence type="ECO:0000256" key="1">
    <source>
        <dbReference type="ARBA" id="ARBA00000085"/>
    </source>
</evidence>